<proteinExistence type="predicted"/>
<dbReference type="InterPro" id="IPR039422">
    <property type="entry name" value="MarR/SlyA-like"/>
</dbReference>
<feature type="domain" description="HTH marR-type" evidence="1">
    <location>
        <begin position="1"/>
        <end position="125"/>
    </location>
</feature>
<dbReference type="InterPro" id="IPR000835">
    <property type="entry name" value="HTH_MarR-typ"/>
</dbReference>
<sequence length="131" mass="14420">MRKASRALSGVYDAALVDTGMTIAQFSILRHIWRAGEVPLSRLAEQLVMDRTSLYRALIPLERQQWASVTPAPEGRARIASLTEAGRAAMLRATAPWEAAQARILGEFGAKDWQTLENMLRTLTAIAGDAR</sequence>
<dbReference type="InterPro" id="IPR036390">
    <property type="entry name" value="WH_DNA-bd_sf"/>
</dbReference>
<dbReference type="PANTHER" id="PTHR33164">
    <property type="entry name" value="TRANSCRIPTIONAL REGULATOR, MARR FAMILY"/>
    <property type="match status" value="1"/>
</dbReference>
<dbReference type="Pfam" id="PF01047">
    <property type="entry name" value="MarR"/>
    <property type="match status" value="1"/>
</dbReference>
<gene>
    <name evidence="2" type="ORF">H3Z74_15220</name>
</gene>
<dbReference type="Gene3D" id="1.10.10.10">
    <property type="entry name" value="Winged helix-like DNA-binding domain superfamily/Winged helix DNA-binding domain"/>
    <property type="match status" value="1"/>
</dbReference>
<name>A0A7H0LQU8_9SPHN</name>
<protein>
    <submittedName>
        <fullName evidence="2">Winged helix-turn-helix transcriptional regulator</fullName>
    </submittedName>
</protein>
<dbReference type="SUPFAM" id="SSF46785">
    <property type="entry name" value="Winged helix' DNA-binding domain"/>
    <property type="match status" value="1"/>
</dbReference>
<dbReference type="EMBL" id="CP061038">
    <property type="protein sequence ID" value="QNQ12051.1"/>
    <property type="molecule type" value="Genomic_DNA"/>
</dbReference>
<organism evidence="2 3">
    <name type="scientific">Sphingomonas alpina</name>
    <dbReference type="NCBI Taxonomy" id="653931"/>
    <lineage>
        <taxon>Bacteria</taxon>
        <taxon>Pseudomonadati</taxon>
        <taxon>Pseudomonadota</taxon>
        <taxon>Alphaproteobacteria</taxon>
        <taxon>Sphingomonadales</taxon>
        <taxon>Sphingomonadaceae</taxon>
        <taxon>Sphingomonas</taxon>
    </lineage>
</organism>
<keyword evidence="3" id="KW-1185">Reference proteome</keyword>
<accession>A0A7H0LQU8</accession>
<dbReference type="GO" id="GO:0006950">
    <property type="term" value="P:response to stress"/>
    <property type="evidence" value="ECO:0007669"/>
    <property type="project" value="TreeGrafter"/>
</dbReference>
<dbReference type="AlphaFoldDB" id="A0A7H0LQU8"/>
<dbReference type="SMART" id="SM00347">
    <property type="entry name" value="HTH_MARR"/>
    <property type="match status" value="1"/>
</dbReference>
<reference evidence="2 3" key="1">
    <citation type="submission" date="2020-09" db="EMBL/GenBank/DDBJ databases">
        <title>Sphingomonas sp., a new species isolated from pork steak.</title>
        <authorList>
            <person name="Heidler von Heilborn D."/>
        </authorList>
    </citation>
    <scope>NUCLEOTIDE SEQUENCE [LARGE SCALE GENOMIC DNA]</scope>
    <source>
        <strain evidence="3">S8-3T</strain>
    </source>
</reference>
<evidence type="ECO:0000313" key="2">
    <source>
        <dbReference type="EMBL" id="QNQ12051.1"/>
    </source>
</evidence>
<dbReference type="PROSITE" id="PS50995">
    <property type="entry name" value="HTH_MARR_2"/>
    <property type="match status" value="1"/>
</dbReference>
<dbReference type="GO" id="GO:0003700">
    <property type="term" value="F:DNA-binding transcription factor activity"/>
    <property type="evidence" value="ECO:0007669"/>
    <property type="project" value="InterPro"/>
</dbReference>
<dbReference type="KEGG" id="spap:H3Z74_15220"/>
<dbReference type="Proteomes" id="UP000516148">
    <property type="component" value="Chromosome"/>
</dbReference>
<dbReference type="InterPro" id="IPR036388">
    <property type="entry name" value="WH-like_DNA-bd_sf"/>
</dbReference>
<evidence type="ECO:0000313" key="3">
    <source>
        <dbReference type="Proteomes" id="UP000516148"/>
    </source>
</evidence>
<evidence type="ECO:0000259" key="1">
    <source>
        <dbReference type="PROSITE" id="PS50995"/>
    </source>
</evidence>
<dbReference type="PANTHER" id="PTHR33164:SF105">
    <property type="entry name" value="TRANSCRIPTIONAL REPRESSOR PROTEIN-RELATED"/>
    <property type="match status" value="1"/>
</dbReference>